<dbReference type="Proteomes" id="UP000287601">
    <property type="component" value="Chromosome"/>
</dbReference>
<reference evidence="1 2" key="1">
    <citation type="submission" date="2019-01" db="EMBL/GenBank/DDBJ databases">
        <title>Draft genomes of a novel of Aminipila strains.</title>
        <authorList>
            <person name="Ma S."/>
        </authorList>
    </citation>
    <scope>NUCLEOTIDE SEQUENCE [LARGE SCALE GENOMIC DNA]</scope>
    <source>
        <strain evidence="2">JN-39</strain>
    </source>
</reference>
<keyword evidence="2" id="KW-1185">Reference proteome</keyword>
<evidence type="ECO:0000313" key="1">
    <source>
        <dbReference type="EMBL" id="QAT43467.1"/>
    </source>
</evidence>
<organism evidence="1 2">
    <name type="scientific">Aminipila luticellarii</name>
    <dbReference type="NCBI Taxonomy" id="2507160"/>
    <lineage>
        <taxon>Bacteria</taxon>
        <taxon>Bacillati</taxon>
        <taxon>Bacillota</taxon>
        <taxon>Clostridia</taxon>
        <taxon>Peptostreptococcales</taxon>
        <taxon>Anaerovoracaceae</taxon>
        <taxon>Aminipila</taxon>
    </lineage>
</organism>
<proteinExistence type="predicted"/>
<accession>A0A410PX01</accession>
<dbReference type="KEGG" id="amij:EQM06_09700"/>
<dbReference type="EMBL" id="CP035281">
    <property type="protein sequence ID" value="QAT43467.1"/>
    <property type="molecule type" value="Genomic_DNA"/>
</dbReference>
<name>A0A410PX01_9FIRM</name>
<evidence type="ECO:0000313" key="2">
    <source>
        <dbReference type="Proteomes" id="UP000287601"/>
    </source>
</evidence>
<sequence length="90" mass="10698">MRLTDRHRGPDFCPDCGEKIKWVRLISDMWIAVNEEPVLFIPGEGRRWLVEYLNWDAVILKDCLIYEPFKGMNRTKVKKGYMPHVWTCGK</sequence>
<gene>
    <name evidence="1" type="ORF">EQM06_09700</name>
</gene>
<dbReference type="AlphaFoldDB" id="A0A410PX01"/>
<dbReference type="RefSeq" id="WP_128746247.1">
    <property type="nucleotide sequence ID" value="NZ_CP035281.1"/>
</dbReference>
<protein>
    <submittedName>
        <fullName evidence="1">Uncharacterized protein</fullName>
    </submittedName>
</protein>